<evidence type="ECO:0000313" key="3">
    <source>
        <dbReference type="EMBL" id="QNQ10478.1"/>
    </source>
</evidence>
<reference evidence="3 4" key="1">
    <citation type="submission" date="2020-09" db="EMBL/GenBank/DDBJ databases">
        <title>Sphingomonas sp., a new species isolated from pork steak.</title>
        <authorList>
            <person name="Heidler von Heilborn D."/>
        </authorList>
    </citation>
    <scope>NUCLEOTIDE SEQUENCE [LARGE SCALE GENOMIC DNA]</scope>
    <source>
        <strain evidence="4">S8-3T</strain>
    </source>
</reference>
<proteinExistence type="predicted"/>
<feature type="chain" id="PRO_5028891202" description="DUF2846 domain-containing protein" evidence="2">
    <location>
        <begin position="24"/>
        <end position="177"/>
    </location>
</feature>
<keyword evidence="4" id="KW-1185">Reference proteome</keyword>
<name>A0A7H0LLC5_9SPHN</name>
<organism evidence="3 4">
    <name type="scientific">Sphingomonas alpina</name>
    <dbReference type="NCBI Taxonomy" id="653931"/>
    <lineage>
        <taxon>Bacteria</taxon>
        <taxon>Pseudomonadati</taxon>
        <taxon>Pseudomonadota</taxon>
        <taxon>Alphaproteobacteria</taxon>
        <taxon>Sphingomonadales</taxon>
        <taxon>Sphingomonadaceae</taxon>
        <taxon>Sphingomonas</taxon>
    </lineage>
</organism>
<sequence length="177" mass="18508">MKKNIASLMLAVAVAGMAVPAIAQDGAAAATAAIATKSGTIGAPAAGKGMIVFYRPGSLMGAALGCTVREGEGAAEQQIARLGSGKYWVHMAEPGKHAYRTEGEKTDVLNLEIEPDETYFVKCKIGMGIMAGRANISPSDQAEFGKKAKGLKLWEPKADKDDKGAKPVEEKATEEKK</sequence>
<accession>A0A7H0LLC5</accession>
<evidence type="ECO:0008006" key="5">
    <source>
        <dbReference type="Google" id="ProtNLM"/>
    </source>
</evidence>
<evidence type="ECO:0000256" key="1">
    <source>
        <dbReference type="SAM" id="MobiDB-lite"/>
    </source>
</evidence>
<dbReference type="KEGG" id="spap:H3Z74_04460"/>
<dbReference type="AlphaFoldDB" id="A0A7H0LLC5"/>
<feature type="signal peptide" evidence="2">
    <location>
        <begin position="1"/>
        <end position="23"/>
    </location>
</feature>
<evidence type="ECO:0000313" key="4">
    <source>
        <dbReference type="Proteomes" id="UP000516148"/>
    </source>
</evidence>
<feature type="region of interest" description="Disordered" evidence="1">
    <location>
        <begin position="150"/>
        <end position="177"/>
    </location>
</feature>
<dbReference type="RefSeq" id="WP_187762776.1">
    <property type="nucleotide sequence ID" value="NZ_CP061038.1"/>
</dbReference>
<dbReference type="EMBL" id="CP061038">
    <property type="protein sequence ID" value="QNQ10478.1"/>
    <property type="molecule type" value="Genomic_DNA"/>
</dbReference>
<gene>
    <name evidence="3" type="ORF">H3Z74_04460</name>
</gene>
<evidence type="ECO:0000256" key="2">
    <source>
        <dbReference type="SAM" id="SignalP"/>
    </source>
</evidence>
<feature type="compositionally biased region" description="Basic and acidic residues" evidence="1">
    <location>
        <begin position="152"/>
        <end position="177"/>
    </location>
</feature>
<protein>
    <recommendedName>
        <fullName evidence="5">DUF2846 domain-containing protein</fullName>
    </recommendedName>
</protein>
<dbReference type="Proteomes" id="UP000516148">
    <property type="component" value="Chromosome"/>
</dbReference>
<keyword evidence="2" id="KW-0732">Signal</keyword>